<feature type="domain" description="dATP/dGTP diphosphohydrolase N-terminal" evidence="1">
    <location>
        <begin position="115"/>
        <end position="206"/>
    </location>
</feature>
<dbReference type="Pfam" id="PF18909">
    <property type="entry name" value="dGTP_diPhyd_N"/>
    <property type="match status" value="1"/>
</dbReference>
<name>J9GIW1_9ZZZZ</name>
<evidence type="ECO:0000313" key="2">
    <source>
        <dbReference type="EMBL" id="EJX07542.1"/>
    </source>
</evidence>
<proteinExistence type="predicted"/>
<accession>J9GIW1</accession>
<dbReference type="EMBL" id="AMCI01000861">
    <property type="protein sequence ID" value="EJX07542.1"/>
    <property type="molecule type" value="Genomic_DNA"/>
</dbReference>
<reference evidence="2" key="1">
    <citation type="journal article" date="2012" name="PLoS ONE">
        <title>Gene sets for utilization of primary and secondary nutrition supplies in the distal gut of endangered iberian lynx.</title>
        <authorList>
            <person name="Alcaide M."/>
            <person name="Messina E."/>
            <person name="Richter M."/>
            <person name="Bargiela R."/>
            <person name="Peplies J."/>
            <person name="Huws S.A."/>
            <person name="Newbold C.J."/>
            <person name="Golyshin P.N."/>
            <person name="Simon M.A."/>
            <person name="Lopez G."/>
            <person name="Yakimov M.M."/>
            <person name="Ferrer M."/>
        </authorList>
    </citation>
    <scope>NUCLEOTIDE SEQUENCE</scope>
</reference>
<dbReference type="InterPro" id="IPR044038">
    <property type="entry name" value="dATP/dGTP_diPOhydrolase_N"/>
</dbReference>
<comment type="caution">
    <text evidence="2">The sequence shown here is derived from an EMBL/GenBank/DDBJ whole genome shotgun (WGS) entry which is preliminary data.</text>
</comment>
<evidence type="ECO:0000259" key="1">
    <source>
        <dbReference type="Pfam" id="PF18909"/>
    </source>
</evidence>
<dbReference type="AlphaFoldDB" id="J9GIW1"/>
<sequence length="212" mass="24524">MGDSRGILGNVHYCYIQIDLPRIKKKKGEEIMERKIGEEFQFDDAKLEVVKAHVDVYGNSYCEGCYFLHSNSKCCSAFKEKIGYCSEKRIDKIPVIFKKVDAPEQPATDEPKSFKNDREDGKPMWELLPLPDLEDVVKVYTFGAQKYGPNTWRELENAMDRYKAAMLRHLVSFDKGEEFDEESGLPALAHMAWNALAMLAVWHDKQNYKKEK</sequence>
<organism evidence="2">
    <name type="scientific">gut metagenome</name>
    <dbReference type="NCBI Taxonomy" id="749906"/>
    <lineage>
        <taxon>unclassified sequences</taxon>
        <taxon>metagenomes</taxon>
        <taxon>organismal metagenomes</taxon>
    </lineage>
</organism>
<protein>
    <submittedName>
        <fullName evidence="2">Phage-related protein</fullName>
    </submittedName>
</protein>
<gene>
    <name evidence="2" type="ORF">EVA_04348</name>
</gene>